<protein>
    <submittedName>
        <fullName evidence="1">Uncharacterized protein</fullName>
    </submittedName>
</protein>
<dbReference type="AlphaFoldDB" id="A0A221T335"/>
<keyword evidence="2" id="KW-1185">Reference proteome</keyword>
<dbReference type="RefSeq" id="WP_027462760.1">
    <property type="nucleotide sequence ID" value="NZ_CP021084.1"/>
</dbReference>
<geneLocation type="plasmid" evidence="2">
    <name>pdfi3</name>
</geneLocation>
<accession>A0A221T335</accession>
<evidence type="ECO:0000313" key="2">
    <source>
        <dbReference type="Proteomes" id="UP000259030"/>
    </source>
</evidence>
<keyword evidence="1" id="KW-0614">Plasmid</keyword>
<dbReference type="Proteomes" id="UP000259030">
    <property type="component" value="Plasmid pDFI3"/>
</dbReference>
<organism evidence="1 2">
    <name type="scientific">Deinococcus ficus</name>
    <dbReference type="NCBI Taxonomy" id="317577"/>
    <lineage>
        <taxon>Bacteria</taxon>
        <taxon>Thermotogati</taxon>
        <taxon>Deinococcota</taxon>
        <taxon>Deinococci</taxon>
        <taxon>Deinococcales</taxon>
        <taxon>Deinococcaceae</taxon>
        <taxon>Deinococcus</taxon>
    </lineage>
</organism>
<gene>
    <name evidence="1" type="ORF">DFI_19160</name>
</gene>
<dbReference type="KEGG" id="dfc:DFI_19160"/>
<reference evidence="1 2" key="1">
    <citation type="submission" date="2017-05" db="EMBL/GenBank/DDBJ databases">
        <title>The complete genome sequence of Deinococcus ficus isolated from the rhizosphere of the Ficus religiosa L. in Taiwan.</title>
        <authorList>
            <person name="Wu K.-M."/>
            <person name="Liao T.-L."/>
            <person name="Liu Y.-M."/>
            <person name="Young C.-C."/>
            <person name="Tsai S.-F."/>
        </authorList>
    </citation>
    <scope>NUCLEOTIDE SEQUENCE [LARGE SCALE GENOMIC DNA]</scope>
    <source>
        <strain evidence="1 2">CC-FR2-10</strain>
        <plasmid evidence="2">pdfi3</plasmid>
    </source>
</reference>
<proteinExistence type="predicted"/>
<evidence type="ECO:0000313" key="1">
    <source>
        <dbReference type="EMBL" id="ASN83318.1"/>
    </source>
</evidence>
<sequence>MPHAARPFTPHRRPEYAAATVAATFRHATGRPCDLANVLLEELAHEDVPASRVTASHLARLTGTPVIYDAVQLSAAECAVSLATPSGRHEVARVVLGHSPDAQRARDLNARLTQLHLSEQRHAGESPLEREARLELEAECEMEACAVEEDGG</sequence>
<dbReference type="EMBL" id="CP021084">
    <property type="protein sequence ID" value="ASN83318.1"/>
    <property type="molecule type" value="Genomic_DNA"/>
</dbReference>
<name>A0A221T335_9DEIO</name>